<organism evidence="5 6">
    <name type="scientific">Streptosporangium nondiastaticum</name>
    <dbReference type="NCBI Taxonomy" id="35764"/>
    <lineage>
        <taxon>Bacteria</taxon>
        <taxon>Bacillati</taxon>
        <taxon>Actinomycetota</taxon>
        <taxon>Actinomycetes</taxon>
        <taxon>Streptosporangiales</taxon>
        <taxon>Streptosporangiaceae</taxon>
        <taxon>Streptosporangium</taxon>
    </lineage>
</organism>
<dbReference type="CDD" id="cd00090">
    <property type="entry name" value="HTH_ARSR"/>
    <property type="match status" value="1"/>
</dbReference>
<name>A0A9X7JTE4_9ACTN</name>
<accession>A0A9X7JTE4</accession>
<dbReference type="SMART" id="SM00344">
    <property type="entry name" value="HTH_ASNC"/>
    <property type="match status" value="1"/>
</dbReference>
<dbReference type="InterPro" id="IPR019888">
    <property type="entry name" value="Tscrpt_reg_AsnC-like"/>
</dbReference>
<keyword evidence="2" id="KW-0238">DNA-binding</keyword>
<dbReference type="GO" id="GO:0043565">
    <property type="term" value="F:sequence-specific DNA binding"/>
    <property type="evidence" value="ECO:0007669"/>
    <property type="project" value="InterPro"/>
</dbReference>
<dbReference type="AlphaFoldDB" id="A0A9X7JTE4"/>
<evidence type="ECO:0000256" key="3">
    <source>
        <dbReference type="ARBA" id="ARBA00023163"/>
    </source>
</evidence>
<dbReference type="InterPro" id="IPR019885">
    <property type="entry name" value="Tscrpt_reg_HTH_AsnC-type_CS"/>
</dbReference>
<keyword evidence="6" id="KW-1185">Reference proteome</keyword>
<dbReference type="Gene3D" id="3.30.70.920">
    <property type="match status" value="1"/>
</dbReference>
<dbReference type="GO" id="GO:0005829">
    <property type="term" value="C:cytosol"/>
    <property type="evidence" value="ECO:0007669"/>
    <property type="project" value="TreeGrafter"/>
</dbReference>
<evidence type="ECO:0000313" key="6">
    <source>
        <dbReference type="Proteomes" id="UP000242427"/>
    </source>
</evidence>
<dbReference type="GO" id="GO:0043200">
    <property type="term" value="P:response to amino acid"/>
    <property type="evidence" value="ECO:0007669"/>
    <property type="project" value="TreeGrafter"/>
</dbReference>
<evidence type="ECO:0000256" key="1">
    <source>
        <dbReference type="ARBA" id="ARBA00023015"/>
    </source>
</evidence>
<dbReference type="InterPro" id="IPR036390">
    <property type="entry name" value="WH_DNA-bd_sf"/>
</dbReference>
<dbReference type="SUPFAM" id="SSF54909">
    <property type="entry name" value="Dimeric alpha+beta barrel"/>
    <property type="match status" value="1"/>
</dbReference>
<dbReference type="Proteomes" id="UP000242427">
    <property type="component" value="Unassembled WGS sequence"/>
</dbReference>
<sequence>MDDLDRAIIMHLQQDGRLTHSQLAERIGLTPSPVLRRVKRLEQEGVITGYQARVDPVAAGRSFEVMVTAELRVNNRENVEAFEEQVASFDEVVECRRLFGLPDYLIWVAVADLESFERFLTAKLMDLPAVARVSSHFTMRVVKPRR</sequence>
<reference evidence="5 6" key="1">
    <citation type="submission" date="2018-03" db="EMBL/GenBank/DDBJ databases">
        <title>Chitinolytic properties of Streptosporangium nondiastaticum TBG75A20.</title>
        <authorList>
            <person name="Gayathri V."/>
            <person name="Shiburaj S."/>
        </authorList>
    </citation>
    <scope>NUCLEOTIDE SEQUENCE [LARGE SCALE GENOMIC DNA]</scope>
    <source>
        <strain evidence="5 6">TBG75A20</strain>
    </source>
</reference>
<evidence type="ECO:0000256" key="2">
    <source>
        <dbReference type="ARBA" id="ARBA00023125"/>
    </source>
</evidence>
<dbReference type="Gene3D" id="1.10.10.10">
    <property type="entry name" value="Winged helix-like DNA-binding domain superfamily/Winged helix DNA-binding domain"/>
    <property type="match status" value="1"/>
</dbReference>
<dbReference type="SUPFAM" id="SSF46785">
    <property type="entry name" value="Winged helix' DNA-binding domain"/>
    <property type="match status" value="1"/>
</dbReference>
<evidence type="ECO:0000313" key="5">
    <source>
        <dbReference type="EMBL" id="PSJ29341.1"/>
    </source>
</evidence>
<dbReference type="InterPro" id="IPR019887">
    <property type="entry name" value="Tscrpt_reg_AsnC/Lrp_C"/>
</dbReference>
<comment type="caution">
    <text evidence="5">The sequence shown here is derived from an EMBL/GenBank/DDBJ whole genome shotgun (WGS) entry which is preliminary data.</text>
</comment>
<feature type="domain" description="HTH asnC-type" evidence="4">
    <location>
        <begin position="1"/>
        <end position="62"/>
    </location>
</feature>
<dbReference type="PANTHER" id="PTHR30154:SF34">
    <property type="entry name" value="TRANSCRIPTIONAL REGULATOR AZLB"/>
    <property type="match status" value="1"/>
</dbReference>
<dbReference type="PRINTS" id="PR00033">
    <property type="entry name" value="HTHASNC"/>
</dbReference>
<gene>
    <name evidence="5" type="ORF">B7P34_07525</name>
</gene>
<dbReference type="OrthoDB" id="166264at2"/>
<dbReference type="InterPro" id="IPR011008">
    <property type="entry name" value="Dimeric_a/b-barrel"/>
</dbReference>
<dbReference type="PROSITE" id="PS00519">
    <property type="entry name" value="HTH_ASNC_1"/>
    <property type="match status" value="1"/>
</dbReference>
<dbReference type="Pfam" id="PF01037">
    <property type="entry name" value="AsnC_trans_reg"/>
    <property type="match status" value="1"/>
</dbReference>
<proteinExistence type="predicted"/>
<evidence type="ECO:0000259" key="4">
    <source>
        <dbReference type="PROSITE" id="PS50956"/>
    </source>
</evidence>
<dbReference type="RefSeq" id="WP_106675022.1">
    <property type="nucleotide sequence ID" value="NZ_PXWG01000011.1"/>
</dbReference>
<dbReference type="Pfam" id="PF13412">
    <property type="entry name" value="HTH_24"/>
    <property type="match status" value="1"/>
</dbReference>
<dbReference type="InterPro" id="IPR036388">
    <property type="entry name" value="WH-like_DNA-bd_sf"/>
</dbReference>
<dbReference type="EMBL" id="PXWG01000011">
    <property type="protein sequence ID" value="PSJ29341.1"/>
    <property type="molecule type" value="Genomic_DNA"/>
</dbReference>
<keyword evidence="1" id="KW-0805">Transcription regulation</keyword>
<dbReference type="InterPro" id="IPR000485">
    <property type="entry name" value="AsnC-type_HTH_dom"/>
</dbReference>
<dbReference type="PROSITE" id="PS50956">
    <property type="entry name" value="HTH_ASNC_2"/>
    <property type="match status" value="1"/>
</dbReference>
<dbReference type="PANTHER" id="PTHR30154">
    <property type="entry name" value="LEUCINE-RESPONSIVE REGULATORY PROTEIN"/>
    <property type="match status" value="1"/>
</dbReference>
<protein>
    <submittedName>
        <fullName evidence="5">ArsR family transcriptional regulator</fullName>
    </submittedName>
</protein>
<dbReference type="FunFam" id="1.10.10.10:FF:000186">
    <property type="entry name" value="AsnC family transcriptional regulator"/>
    <property type="match status" value="1"/>
</dbReference>
<dbReference type="InterPro" id="IPR011991">
    <property type="entry name" value="ArsR-like_HTH"/>
</dbReference>
<keyword evidence="3" id="KW-0804">Transcription</keyword>